<accession>A0ABS5BIM1</accession>
<dbReference type="InterPro" id="IPR003016">
    <property type="entry name" value="2-oxoA_DH_lipoyl-BS"/>
</dbReference>
<reference evidence="3" key="1">
    <citation type="submission" date="2019-10" db="EMBL/GenBank/DDBJ databases">
        <title>Whole Genome Sequencing and Characterization of Texas Phoenix Palm Decline Phytoplasma Belongs to Lethal Yellowing (16SrIV) Group.</title>
        <authorList>
            <person name="Bao M."/>
        </authorList>
    </citation>
    <scope>NUCLEOTIDE SEQUENCE [LARGE SCALE GENOMIC DNA]</scope>
    <source>
        <strain evidence="3">ACPD</strain>
    </source>
</reference>
<dbReference type="EMBL" id="VBRA02000009">
    <property type="protein sequence ID" value="MBP3059433.1"/>
    <property type="molecule type" value="Genomic_DNA"/>
</dbReference>
<comment type="caution">
    <text evidence="3">The sequence shown here is derived from an EMBL/GenBank/DDBJ whole genome shotgun (WGS) entry which is preliminary data.</text>
</comment>
<dbReference type="Proteomes" id="UP001192346">
    <property type="component" value="Unassembled WGS sequence"/>
</dbReference>
<dbReference type="CDD" id="cd06849">
    <property type="entry name" value="lipoyl_domain"/>
    <property type="match status" value="1"/>
</dbReference>
<dbReference type="InterPro" id="IPR011053">
    <property type="entry name" value="Single_hybrid_motif"/>
</dbReference>
<dbReference type="RefSeq" id="WP_138107894.1">
    <property type="nucleotide sequence ID" value="NZ_VBRA02000009.1"/>
</dbReference>
<feature type="domain" description="Lipoyl-binding" evidence="2">
    <location>
        <begin position="4"/>
        <end position="74"/>
    </location>
</feature>
<keyword evidence="4" id="KW-1185">Reference proteome</keyword>
<evidence type="ECO:0000313" key="4">
    <source>
        <dbReference type="Proteomes" id="UP001192346"/>
    </source>
</evidence>
<dbReference type="PROSITE" id="PS50968">
    <property type="entry name" value="BIOTINYL_LIPOYL"/>
    <property type="match status" value="1"/>
</dbReference>
<organism evidence="3 4">
    <name type="scientific">Texas Phoenix palm phytoplasma</name>
    <dbReference type="NCBI Taxonomy" id="176709"/>
    <lineage>
        <taxon>Bacteria</taxon>
        <taxon>Bacillati</taxon>
        <taxon>Mycoplasmatota</taxon>
        <taxon>Mollicutes</taxon>
        <taxon>Acholeplasmatales</taxon>
        <taxon>Acholeplasmataceae</taxon>
        <taxon>Candidatus Phytoplasma</taxon>
        <taxon>16SrIV (Coconut lethal yellows group)</taxon>
    </lineage>
</organism>
<name>A0ABS5BIM1_9MOLU</name>
<gene>
    <name evidence="3" type="ORF">FEF22_001365</name>
</gene>
<keyword evidence="1" id="KW-0450">Lipoyl</keyword>
<evidence type="ECO:0000259" key="2">
    <source>
        <dbReference type="PROSITE" id="PS50968"/>
    </source>
</evidence>
<evidence type="ECO:0000256" key="1">
    <source>
        <dbReference type="ARBA" id="ARBA00022823"/>
    </source>
</evidence>
<protein>
    <recommendedName>
        <fullName evidence="2">Lipoyl-binding domain-containing protein</fullName>
    </recommendedName>
</protein>
<evidence type="ECO:0000313" key="3">
    <source>
        <dbReference type="EMBL" id="MBP3059433.1"/>
    </source>
</evidence>
<dbReference type="SUPFAM" id="SSF51230">
    <property type="entry name" value="Single hybrid motif"/>
    <property type="match status" value="1"/>
</dbReference>
<dbReference type="Pfam" id="PF00364">
    <property type="entry name" value="Biotin_lipoyl"/>
    <property type="match status" value="1"/>
</dbReference>
<dbReference type="Gene3D" id="2.40.50.100">
    <property type="match status" value="1"/>
</dbReference>
<dbReference type="InterPro" id="IPR000089">
    <property type="entry name" value="Biotin_lipoyl"/>
</dbReference>
<proteinExistence type="predicted"/>
<dbReference type="PROSITE" id="PS00189">
    <property type="entry name" value="LIPOYL"/>
    <property type="match status" value="1"/>
</dbReference>
<sequence>MKKIEELRFTEEEGTIINCNFKVGDKVQEGEIIFVVETDKINAEITSPKTGVIKELFFKEQDIVKNSDLLALIE</sequence>